<proteinExistence type="predicted"/>
<name>A0A4P9X1P4_9FUNG</name>
<dbReference type="AlphaFoldDB" id="A0A4P9X1P4"/>
<feature type="compositionally biased region" description="Low complexity" evidence="1">
    <location>
        <begin position="794"/>
        <end position="803"/>
    </location>
</feature>
<feature type="region of interest" description="Disordered" evidence="1">
    <location>
        <begin position="778"/>
        <end position="807"/>
    </location>
</feature>
<feature type="region of interest" description="Disordered" evidence="1">
    <location>
        <begin position="342"/>
        <end position="362"/>
    </location>
</feature>
<dbReference type="EMBL" id="ML009115">
    <property type="protein sequence ID" value="RKO98110.1"/>
    <property type="molecule type" value="Genomic_DNA"/>
</dbReference>
<dbReference type="Proteomes" id="UP000268535">
    <property type="component" value="Unassembled WGS sequence"/>
</dbReference>
<sequence length="983" mass="108143">MTPYAVLSNSQTSADPVHFHTSNTAQTAVPSSSLTQSALKLTGTSIGDPLFVGIRAQSNTSNCHHASHRSELGPELGQISEAYPVHDGAFKAAVRWLVQFNLQLEPNDDLRHCLESLADDDHNGSDERPASKGGLVIPRGPLIALLTSGKLHVKVASVLFPGFSSQREDLVSILTAQSFLDLDQSLQSAYNEMLWTQQHFTEHVHAAVLDALVAASIKVTDRELFDFCKQMWPSRTHSVPYDLEDAVLQFVTMLSGLSLEELERDLNASRWIVVEQALAKYNISSLPKLWTNSELDQTDGVGFRHLFMAALVAVYEQLKNMHKAPAVPTTIALAAEKPVPAGPSRLLLPDHSQSDPASSQKRATEPLMNTTLEHMRPPPSVTGVTPVNARCDTVSEKKSSDASRILSNCELLRHPICSSDVTNILPMQRPRDHDDTSGNNRWQQHQKNALDIEGPAIVFKPRLEEWVLPDSSVANKDLLIYHESLDLYPDDDDQVLSTGDCSLNHQFNEVSDPSPRSPASLKRVPTSVKAMSAADPSLPSYSYSYSAIVPDGPPAVPQKPANTKMTYMQRWQKQQHSAQKHVVTSQTGNKGSRTLLSTLESRGPLPDSGLMSEPTEADQELAELRRLAQAQIHHHRHYSIYQEMEPSGVKYPHQNGMINVSALQTSGATPINACEVEWSSDSDFDIFNDGPNIASNLPTTRDVNEASNTDEAEMEAKIFSLPNAQRTLSVVSNEWAEIAKPLRHGYKGHLVADSSVPTNEHEEAALLESMFLASEAPVSKCPQNDHLERNRTHSPSQSSPRSRIPLQLRKRQATLQQKVNERQKIKQDEIARQKALEVERRQILWMQRSGASSSFSSTSSLFDTPLPSGHALPSRKQHASLPLLDAPLPVVAALTRSPQGSLLRSGGIQEALHADRTPVMSRGQRESCADGSGQCRSADVHVGIPHHPFEVVTKSHIQGDVFLRHGDSAGAACQRCRRCNRCS</sequence>
<evidence type="ECO:0000313" key="3">
    <source>
        <dbReference type="Proteomes" id="UP000268535"/>
    </source>
</evidence>
<evidence type="ECO:0000313" key="2">
    <source>
        <dbReference type="EMBL" id="RKO98110.1"/>
    </source>
</evidence>
<evidence type="ECO:0000256" key="1">
    <source>
        <dbReference type="SAM" id="MobiDB-lite"/>
    </source>
</evidence>
<reference evidence="3" key="1">
    <citation type="journal article" date="2018" name="Nat. Microbiol.">
        <title>Leveraging single-cell genomics to expand the fungal tree of life.</title>
        <authorList>
            <person name="Ahrendt S.R."/>
            <person name="Quandt C.A."/>
            <person name="Ciobanu D."/>
            <person name="Clum A."/>
            <person name="Salamov A."/>
            <person name="Andreopoulos B."/>
            <person name="Cheng J.F."/>
            <person name="Woyke T."/>
            <person name="Pelin A."/>
            <person name="Henrissat B."/>
            <person name="Reynolds N.K."/>
            <person name="Benny G.L."/>
            <person name="Smith M.E."/>
            <person name="James T.Y."/>
            <person name="Grigoriev I.V."/>
        </authorList>
    </citation>
    <scope>NUCLEOTIDE SEQUENCE [LARGE SCALE GENOMIC DNA]</scope>
    <source>
        <strain evidence="3">ATCC 52028</strain>
    </source>
</reference>
<organism evidence="2 3">
    <name type="scientific">Caulochytrium protostelioides</name>
    <dbReference type="NCBI Taxonomy" id="1555241"/>
    <lineage>
        <taxon>Eukaryota</taxon>
        <taxon>Fungi</taxon>
        <taxon>Fungi incertae sedis</taxon>
        <taxon>Chytridiomycota</taxon>
        <taxon>Chytridiomycota incertae sedis</taxon>
        <taxon>Chytridiomycetes</taxon>
        <taxon>Caulochytriales</taxon>
        <taxon>Caulochytriaceae</taxon>
        <taxon>Caulochytrium</taxon>
    </lineage>
</organism>
<accession>A0A4P9X1P4</accession>
<protein>
    <submittedName>
        <fullName evidence="2">Uncharacterized protein</fullName>
    </submittedName>
</protein>
<gene>
    <name evidence="2" type="ORF">CAUPRSCDRAFT_10264</name>
</gene>